<dbReference type="Gene3D" id="3.40.250.10">
    <property type="entry name" value="Rhodanese-like domain"/>
    <property type="match status" value="2"/>
</dbReference>
<dbReference type="KEGG" id="lck:HN018_04755"/>
<keyword evidence="5" id="KW-1185">Reference proteome</keyword>
<evidence type="ECO:0000313" key="4">
    <source>
        <dbReference type="EMBL" id="QKE89438.1"/>
    </source>
</evidence>
<dbReference type="AlphaFoldDB" id="A0A6M8HM65"/>
<accession>A0A6M8HM65</accession>
<reference evidence="4 5" key="1">
    <citation type="journal article" date="2014" name="World J. Microbiol. Biotechnol.">
        <title>Biodiversity and physiological characteristics of Antarctic and Arctic lichens-associated bacteria.</title>
        <authorList>
            <person name="Lee Y.M."/>
            <person name="Kim E.H."/>
            <person name="Lee H.K."/>
            <person name="Hong S.G."/>
        </authorList>
    </citation>
    <scope>NUCLEOTIDE SEQUENCE [LARGE SCALE GENOMIC DNA]</scope>
    <source>
        <strain evidence="4 5">PAMC 26569</strain>
    </source>
</reference>
<protein>
    <submittedName>
        <fullName evidence="4">Sulfurtransferase</fullName>
    </submittedName>
</protein>
<evidence type="ECO:0000256" key="2">
    <source>
        <dbReference type="ARBA" id="ARBA00022737"/>
    </source>
</evidence>
<dbReference type="CDD" id="cd01449">
    <property type="entry name" value="TST_Repeat_2"/>
    <property type="match status" value="1"/>
</dbReference>
<dbReference type="GO" id="GO:0004792">
    <property type="term" value="F:thiosulfate-cyanide sulfurtransferase activity"/>
    <property type="evidence" value="ECO:0007669"/>
    <property type="project" value="TreeGrafter"/>
</dbReference>
<dbReference type="Proteomes" id="UP000500767">
    <property type="component" value="Chromosome"/>
</dbReference>
<name>A0A6M8HM65_9PROT</name>
<keyword evidence="1 4" id="KW-0808">Transferase</keyword>
<dbReference type="InterPro" id="IPR001763">
    <property type="entry name" value="Rhodanese-like_dom"/>
</dbReference>
<dbReference type="CDD" id="cd01448">
    <property type="entry name" value="TST_Repeat_1"/>
    <property type="match status" value="1"/>
</dbReference>
<proteinExistence type="predicted"/>
<evidence type="ECO:0000313" key="5">
    <source>
        <dbReference type="Proteomes" id="UP000500767"/>
    </source>
</evidence>
<dbReference type="EMBL" id="CP053708">
    <property type="protein sequence ID" value="QKE89438.1"/>
    <property type="molecule type" value="Genomic_DNA"/>
</dbReference>
<keyword evidence="2" id="KW-0677">Repeat</keyword>
<dbReference type="SUPFAM" id="SSF52821">
    <property type="entry name" value="Rhodanese/Cell cycle control phosphatase"/>
    <property type="match status" value="2"/>
</dbReference>
<dbReference type="InterPro" id="IPR036873">
    <property type="entry name" value="Rhodanese-like_dom_sf"/>
</dbReference>
<evidence type="ECO:0000256" key="1">
    <source>
        <dbReference type="ARBA" id="ARBA00022679"/>
    </source>
</evidence>
<dbReference type="RefSeq" id="WP_171834432.1">
    <property type="nucleotide sequence ID" value="NZ_CP053708.1"/>
</dbReference>
<organism evidence="4 5">
    <name type="scientific">Lichenicola cladoniae</name>
    <dbReference type="NCBI Taxonomy" id="1484109"/>
    <lineage>
        <taxon>Bacteria</taxon>
        <taxon>Pseudomonadati</taxon>
        <taxon>Pseudomonadota</taxon>
        <taxon>Alphaproteobacteria</taxon>
        <taxon>Acetobacterales</taxon>
        <taxon>Acetobacteraceae</taxon>
        <taxon>Lichenicola</taxon>
    </lineage>
</organism>
<feature type="domain" description="Rhodanese" evidence="3">
    <location>
        <begin position="174"/>
        <end position="288"/>
    </location>
</feature>
<dbReference type="PANTHER" id="PTHR11364:SF27">
    <property type="entry name" value="SULFURTRANSFERASE"/>
    <property type="match status" value="1"/>
</dbReference>
<sequence length="300" mass="31572">MSPLISAAELSSLLDEPTADQAVPVLLDATTLLPGESLDIEAMFIQGHLPAARRFDIEAFSDPDSTLPHMVPSQGRFARLIAALGVGNDSDVVFYDQSGIVSAARGWWLLGLFGHDRTRVLDGGLPAWRAGGYRLEQGAPLPPRPAHFTPMMRTTRLIGLGDMVELSRDAVAGRADATRLLDARSRGRFEATSPEPRAGLAGGHIPGAASLPFGELLVEGRCFRPVEELRARFEAAGVMQGDRVVTSCGSGLTASVLSLGLAVAGYEAGAMYDGSWTEWAQAPGLERATGSGVAHVGAVS</sequence>
<feature type="domain" description="Rhodanese" evidence="3">
    <location>
        <begin position="20"/>
        <end position="137"/>
    </location>
</feature>
<dbReference type="PANTHER" id="PTHR11364">
    <property type="entry name" value="THIOSULFATE SULFERTANSFERASE"/>
    <property type="match status" value="1"/>
</dbReference>
<dbReference type="Pfam" id="PF00581">
    <property type="entry name" value="Rhodanese"/>
    <property type="match status" value="2"/>
</dbReference>
<dbReference type="SMART" id="SM00450">
    <property type="entry name" value="RHOD"/>
    <property type="match status" value="2"/>
</dbReference>
<dbReference type="InterPro" id="IPR045078">
    <property type="entry name" value="TST/MPST-like"/>
</dbReference>
<dbReference type="PROSITE" id="PS50206">
    <property type="entry name" value="RHODANESE_3"/>
    <property type="match status" value="2"/>
</dbReference>
<evidence type="ECO:0000259" key="3">
    <source>
        <dbReference type="PROSITE" id="PS50206"/>
    </source>
</evidence>
<gene>
    <name evidence="4" type="ORF">HN018_04755</name>
</gene>